<dbReference type="EC" id="3.2.1.26" evidence="3 8"/>
<dbReference type="UniPathway" id="UPA00238"/>
<evidence type="ECO:0000256" key="7">
    <source>
        <dbReference type="ARBA" id="ARBA00033367"/>
    </source>
</evidence>
<dbReference type="InterPro" id="IPR023296">
    <property type="entry name" value="Glyco_hydro_beta-prop_sf"/>
</dbReference>
<dbReference type="PROSITE" id="PS00609">
    <property type="entry name" value="GLYCOSYL_HYDROL_F32"/>
    <property type="match status" value="1"/>
</dbReference>
<dbReference type="InterPro" id="IPR013189">
    <property type="entry name" value="Glyco_hydro_32_C"/>
</dbReference>
<sequence length="481" mass="55865">MVNLINFDNKKNRFIRLEDVSDFYIERLKNLSQTDRYYPHFHIAPKHGLLNDPNGLIFHNGEYHIFYQWFPLGPVHGLKYWYHVSTQNFVHYKDHGIALYPNCSFDKDGCFSGSAIADKNNDELILFYTGNQITETNQLIQSQVFAKLDHSFQVKKKQRFALESPPGYTEDFRDPFVVERSDQIHVMVGGMKTAGEASIAFYSGSGLYDLTFKGSLQMKQKLLGEMCECPNYFESSGKGVLIFSPQGMKKNTKYDFNNVFSVVYAIGDPLDFDQLYFSGEEFVELDKGFDFYAPQIFADNERQLLIGWLGNSKMQYPTDKNYWAHMLTLPREIYISDDKLSQKPIKELEKLRYDEARLEHVHNLHKSSFEVKGIAGTEFSIKITNEDNEYIVFSGNDSEYQLDRTHTTDSFALEYGTIRYAIRDLNRQQDIHIFVDHSSIEIFCDEGTIVFTSRFFVNEMSNIVCEGFEGALYHLDSLKWL</sequence>
<evidence type="ECO:0000256" key="4">
    <source>
        <dbReference type="ARBA" id="ARBA00019623"/>
    </source>
</evidence>
<dbReference type="NCBIfam" id="TIGR01322">
    <property type="entry name" value="scrB_fam"/>
    <property type="match status" value="1"/>
</dbReference>
<dbReference type="Gene3D" id="2.115.10.20">
    <property type="entry name" value="Glycosyl hydrolase domain, family 43"/>
    <property type="match status" value="1"/>
</dbReference>
<evidence type="ECO:0000256" key="1">
    <source>
        <dbReference type="ARBA" id="ARBA00004914"/>
    </source>
</evidence>
<dbReference type="PANTHER" id="PTHR43101">
    <property type="entry name" value="BETA-FRUCTOSIDASE"/>
    <property type="match status" value="1"/>
</dbReference>
<proteinExistence type="inferred from homology"/>
<dbReference type="SUPFAM" id="SSF75005">
    <property type="entry name" value="Arabinanase/levansucrase/invertase"/>
    <property type="match status" value="1"/>
</dbReference>
<dbReference type="Pfam" id="PF08244">
    <property type="entry name" value="Glyco_hydro_32C"/>
    <property type="match status" value="1"/>
</dbReference>
<dbReference type="GO" id="GO:0004564">
    <property type="term" value="F:beta-fructofuranosidase activity"/>
    <property type="evidence" value="ECO:0007669"/>
    <property type="project" value="UniProtKB-EC"/>
</dbReference>
<evidence type="ECO:0000256" key="5">
    <source>
        <dbReference type="ARBA" id="ARBA00022801"/>
    </source>
</evidence>
<dbReference type="STRING" id="1464123.SAMN05444126_12438"/>
<feature type="domain" description="Glycosyl hydrolase family 32 C-terminal" evidence="11">
    <location>
        <begin position="368"/>
        <end position="461"/>
    </location>
</feature>
<protein>
    <recommendedName>
        <fullName evidence="4 8">Sucrose-6-phosphate hydrolase</fullName>
        <ecNumber evidence="3 8">3.2.1.26</ecNumber>
    </recommendedName>
    <alternativeName>
        <fullName evidence="7 9">Invertase</fullName>
    </alternativeName>
</protein>
<dbReference type="InterPro" id="IPR006232">
    <property type="entry name" value="Suc6P_hydrolase"/>
</dbReference>
<dbReference type="PANTHER" id="PTHR43101:SF1">
    <property type="entry name" value="BETA-FRUCTOSIDASE"/>
    <property type="match status" value="1"/>
</dbReference>
<evidence type="ECO:0000256" key="9">
    <source>
        <dbReference type="RuleBase" id="RU365015"/>
    </source>
</evidence>
<evidence type="ECO:0000259" key="10">
    <source>
        <dbReference type="Pfam" id="PF00251"/>
    </source>
</evidence>
<dbReference type="InterPro" id="IPR018053">
    <property type="entry name" value="Glyco_hydro_32_AS"/>
</dbReference>
<comment type="caution">
    <text evidence="12">The sequence shown here is derived from an EMBL/GenBank/DDBJ whole genome shotgun (WGS) entry which is preliminary data.</text>
</comment>
<gene>
    <name evidence="12" type="ORF">SAMN05444126_12438</name>
</gene>
<keyword evidence="9" id="KW-0963">Cytoplasm</keyword>
<accession>A0A1H9VWM5</accession>
<comment type="subcellular location">
    <subcellularLocation>
        <location evidence="9">Cytoplasm</location>
    </subcellularLocation>
</comment>
<evidence type="ECO:0000313" key="13">
    <source>
        <dbReference type="Proteomes" id="UP000199318"/>
    </source>
</evidence>
<keyword evidence="5 8" id="KW-0378">Hydrolase</keyword>
<evidence type="ECO:0000313" key="12">
    <source>
        <dbReference type="EMBL" id="SES25929.1"/>
    </source>
</evidence>
<keyword evidence="9" id="KW-0119">Carbohydrate metabolism</keyword>
<dbReference type="SUPFAM" id="SSF49899">
    <property type="entry name" value="Concanavalin A-like lectins/glucanases"/>
    <property type="match status" value="1"/>
</dbReference>
<dbReference type="AlphaFoldDB" id="A0A1H9VWM5"/>
<dbReference type="InterPro" id="IPR051214">
    <property type="entry name" value="GH32_Enzymes"/>
</dbReference>
<dbReference type="OrthoDB" id="9759709at2"/>
<comment type="catalytic activity">
    <reaction evidence="8">
        <text>Hydrolysis of terminal non-reducing beta-D-fructofuranoside residues in beta-D-fructofuranosides.</text>
        <dbReference type="EC" id="3.2.1.26"/>
    </reaction>
</comment>
<dbReference type="InterPro" id="IPR013320">
    <property type="entry name" value="ConA-like_dom_sf"/>
</dbReference>
<keyword evidence="6 8" id="KW-0326">Glycosidase</keyword>
<dbReference type="Pfam" id="PF00251">
    <property type="entry name" value="Glyco_hydro_32N"/>
    <property type="match status" value="1"/>
</dbReference>
<evidence type="ECO:0000256" key="3">
    <source>
        <dbReference type="ARBA" id="ARBA00012758"/>
    </source>
</evidence>
<evidence type="ECO:0000256" key="8">
    <source>
        <dbReference type="RuleBase" id="RU362110"/>
    </source>
</evidence>
<evidence type="ECO:0000256" key="2">
    <source>
        <dbReference type="ARBA" id="ARBA00009902"/>
    </source>
</evidence>
<dbReference type="Gene3D" id="2.60.120.560">
    <property type="entry name" value="Exo-inulinase, domain 1"/>
    <property type="match status" value="1"/>
</dbReference>
<name>A0A1H9VWM5_9BACI</name>
<dbReference type="CDD" id="cd18623">
    <property type="entry name" value="GH32_ScrB-like"/>
    <property type="match status" value="1"/>
</dbReference>
<comment type="similarity">
    <text evidence="2 8">Belongs to the glycosyl hydrolase 32 family.</text>
</comment>
<reference evidence="13" key="1">
    <citation type="submission" date="2016-10" db="EMBL/GenBank/DDBJ databases">
        <authorList>
            <person name="de Groot N.N."/>
        </authorList>
    </citation>
    <scope>NUCLEOTIDE SEQUENCE [LARGE SCALE GENOMIC DNA]</scope>
    <source>
        <strain evidence="13">10nlg</strain>
    </source>
</reference>
<feature type="domain" description="Glycosyl hydrolase family 32 N-terminal" evidence="10">
    <location>
        <begin position="42"/>
        <end position="344"/>
    </location>
</feature>
<evidence type="ECO:0000256" key="6">
    <source>
        <dbReference type="ARBA" id="ARBA00023295"/>
    </source>
</evidence>
<dbReference type="InterPro" id="IPR013148">
    <property type="entry name" value="Glyco_hydro_32_N"/>
</dbReference>
<evidence type="ECO:0000259" key="11">
    <source>
        <dbReference type="Pfam" id="PF08244"/>
    </source>
</evidence>
<comment type="function">
    <text evidence="9">Enables the bacterium to metabolize sucrose as a sole carbon source.</text>
</comment>
<dbReference type="InterPro" id="IPR001362">
    <property type="entry name" value="Glyco_hydro_32"/>
</dbReference>
<keyword evidence="13" id="KW-1185">Reference proteome</keyword>
<dbReference type="GO" id="GO:0005737">
    <property type="term" value="C:cytoplasm"/>
    <property type="evidence" value="ECO:0007669"/>
    <property type="project" value="UniProtKB-SubCell"/>
</dbReference>
<dbReference type="Proteomes" id="UP000199318">
    <property type="component" value="Unassembled WGS sequence"/>
</dbReference>
<dbReference type="EMBL" id="FOGV01000024">
    <property type="protein sequence ID" value="SES25929.1"/>
    <property type="molecule type" value="Genomic_DNA"/>
</dbReference>
<dbReference type="RefSeq" id="WP_093074154.1">
    <property type="nucleotide sequence ID" value="NZ_FOGV01000024.1"/>
</dbReference>
<dbReference type="GO" id="GO:0005985">
    <property type="term" value="P:sucrose metabolic process"/>
    <property type="evidence" value="ECO:0007669"/>
    <property type="project" value="UniProtKB-UniPathway"/>
</dbReference>
<comment type="pathway">
    <text evidence="1 9">Glycan biosynthesis; sucrose metabolism.</text>
</comment>
<organism evidence="12 13">
    <name type="scientific">Salisediminibacterium halotolerans</name>
    <dbReference type="NCBI Taxonomy" id="517425"/>
    <lineage>
        <taxon>Bacteria</taxon>
        <taxon>Bacillati</taxon>
        <taxon>Bacillota</taxon>
        <taxon>Bacilli</taxon>
        <taxon>Bacillales</taxon>
        <taxon>Bacillaceae</taxon>
        <taxon>Salisediminibacterium</taxon>
    </lineage>
</organism>
<dbReference type="SMART" id="SM00640">
    <property type="entry name" value="Glyco_32"/>
    <property type="match status" value="1"/>
</dbReference>